<evidence type="ECO:0000256" key="4">
    <source>
        <dbReference type="ARBA" id="ARBA00023172"/>
    </source>
</evidence>
<evidence type="ECO:0000256" key="7">
    <source>
        <dbReference type="HAMAP-Rule" id="MF_00201"/>
    </source>
</evidence>
<keyword evidence="10" id="KW-1185">Reference proteome</keyword>
<evidence type="ECO:0000313" key="9">
    <source>
        <dbReference type="EMBL" id="MBO1307562.1"/>
    </source>
</evidence>
<accession>A0ABS3LD56</accession>
<comment type="similarity">
    <text evidence="1 7">Belongs to the RecO family.</text>
</comment>
<comment type="caution">
    <text evidence="9">The sequence shown here is derived from an EMBL/GenBank/DDBJ whole genome shotgun (WGS) entry which is preliminary data.</text>
</comment>
<keyword evidence="5 7" id="KW-0234">DNA repair</keyword>
<name>A0ABS3LD56_9ENTE</name>
<dbReference type="InterPro" id="IPR037278">
    <property type="entry name" value="ARFGAP/RecO"/>
</dbReference>
<feature type="domain" description="DNA replication/recombination mediator RecO N-terminal" evidence="8">
    <location>
        <begin position="6"/>
        <end position="80"/>
    </location>
</feature>
<dbReference type="Pfam" id="PF02565">
    <property type="entry name" value="RecO_C"/>
    <property type="match status" value="1"/>
</dbReference>
<sequence length="263" mass="30103">MAQVGETKGIILFSRDYKEKDKLIKIFTESAGKVMFFAKGIHRPNNPLRSAIMPFTEAVYIGNLKEDGLSFLNSAKDVQPLRKLQEDIFLNAYGSYILGLVDAAVDDHVYDPALYGFTKQALELMNQGYDGETILNIFELQIMQRFGVALNWRACAVCGKTTGAFDFSSKYSGVLCQDHWHLDDHRYHAEPRAIYFIRMFSTISYDKISSVNLKPETKQAIRATIDQLYEEYVGLHLKSKKFIDQMGEWQNMLKPENPDKETN</sequence>
<evidence type="ECO:0000259" key="8">
    <source>
        <dbReference type="Pfam" id="PF11967"/>
    </source>
</evidence>
<gene>
    <name evidence="7 9" type="primary">recO</name>
    <name evidence="9" type="ORF">JZO70_15405</name>
</gene>
<keyword evidence="3 7" id="KW-0227">DNA damage</keyword>
<dbReference type="InterPro" id="IPR012340">
    <property type="entry name" value="NA-bd_OB-fold"/>
</dbReference>
<dbReference type="InterPro" id="IPR003717">
    <property type="entry name" value="RecO"/>
</dbReference>
<evidence type="ECO:0000256" key="3">
    <source>
        <dbReference type="ARBA" id="ARBA00022763"/>
    </source>
</evidence>
<dbReference type="InterPro" id="IPR022572">
    <property type="entry name" value="DNA_rep/recomb_RecO_N"/>
</dbReference>
<dbReference type="InterPro" id="IPR042242">
    <property type="entry name" value="RecO_C"/>
</dbReference>
<dbReference type="EMBL" id="JAFREM010000025">
    <property type="protein sequence ID" value="MBO1307562.1"/>
    <property type="molecule type" value="Genomic_DNA"/>
</dbReference>
<evidence type="ECO:0000256" key="1">
    <source>
        <dbReference type="ARBA" id="ARBA00007452"/>
    </source>
</evidence>
<evidence type="ECO:0000256" key="5">
    <source>
        <dbReference type="ARBA" id="ARBA00023204"/>
    </source>
</evidence>
<dbReference type="PANTHER" id="PTHR33991:SF1">
    <property type="entry name" value="DNA REPAIR PROTEIN RECO"/>
    <property type="match status" value="1"/>
</dbReference>
<proteinExistence type="inferred from homology"/>
<keyword evidence="4 7" id="KW-0233">DNA recombination</keyword>
<dbReference type="SUPFAM" id="SSF57863">
    <property type="entry name" value="ArfGap/RecO-like zinc finger"/>
    <property type="match status" value="1"/>
</dbReference>
<dbReference type="HAMAP" id="MF_00201">
    <property type="entry name" value="RecO"/>
    <property type="match status" value="1"/>
</dbReference>
<dbReference type="Gene3D" id="1.20.1440.120">
    <property type="entry name" value="Recombination protein O, C-terminal domain"/>
    <property type="match status" value="1"/>
</dbReference>
<evidence type="ECO:0000256" key="2">
    <source>
        <dbReference type="ARBA" id="ARBA00021310"/>
    </source>
</evidence>
<dbReference type="SUPFAM" id="SSF50249">
    <property type="entry name" value="Nucleic acid-binding proteins"/>
    <property type="match status" value="1"/>
</dbReference>
<dbReference type="RefSeq" id="WP_207674556.1">
    <property type="nucleotide sequence ID" value="NZ_JAFREM010000025.1"/>
</dbReference>
<protein>
    <recommendedName>
        <fullName evidence="2 7">DNA repair protein RecO</fullName>
    </recommendedName>
    <alternativeName>
        <fullName evidence="6 7">Recombination protein O</fullName>
    </alternativeName>
</protein>
<evidence type="ECO:0000256" key="6">
    <source>
        <dbReference type="ARBA" id="ARBA00033409"/>
    </source>
</evidence>
<comment type="function">
    <text evidence="7">Involved in DNA repair and RecF pathway recombination.</text>
</comment>
<dbReference type="Gene3D" id="2.40.50.140">
    <property type="entry name" value="Nucleic acid-binding proteins"/>
    <property type="match status" value="1"/>
</dbReference>
<reference evidence="9 10" key="1">
    <citation type="submission" date="2021-03" db="EMBL/GenBank/DDBJ databases">
        <title>Enterococcal diversity collection.</title>
        <authorList>
            <person name="Gilmore M.S."/>
            <person name="Schwartzman J."/>
            <person name="Van Tyne D."/>
            <person name="Martin M."/>
            <person name="Earl A.M."/>
            <person name="Manson A.L."/>
            <person name="Straub T."/>
            <person name="Salamzade R."/>
            <person name="Saavedra J."/>
            <person name="Lebreton F."/>
            <person name="Prichula J."/>
            <person name="Schaufler K."/>
            <person name="Gaca A."/>
            <person name="Sgardioli B."/>
            <person name="Wagenaar J."/>
            <person name="Strong T."/>
        </authorList>
    </citation>
    <scope>NUCLEOTIDE SEQUENCE [LARGE SCALE GENOMIC DNA]</scope>
    <source>
        <strain evidence="9 10">669A</strain>
    </source>
</reference>
<dbReference type="NCBIfam" id="TIGR00613">
    <property type="entry name" value="reco"/>
    <property type="match status" value="1"/>
</dbReference>
<evidence type="ECO:0000313" key="10">
    <source>
        <dbReference type="Proteomes" id="UP000664601"/>
    </source>
</evidence>
<organism evidence="9 10">
    <name type="scientific">Candidatus Enterococcus moelleringii</name>
    <dbReference type="NCBI Taxonomy" id="2815325"/>
    <lineage>
        <taxon>Bacteria</taxon>
        <taxon>Bacillati</taxon>
        <taxon>Bacillota</taxon>
        <taxon>Bacilli</taxon>
        <taxon>Lactobacillales</taxon>
        <taxon>Enterococcaceae</taxon>
        <taxon>Enterococcus</taxon>
    </lineage>
</organism>
<dbReference type="PANTHER" id="PTHR33991">
    <property type="entry name" value="DNA REPAIR PROTEIN RECO"/>
    <property type="match status" value="1"/>
</dbReference>
<dbReference type="Pfam" id="PF11967">
    <property type="entry name" value="RecO_N"/>
    <property type="match status" value="1"/>
</dbReference>
<dbReference type="Proteomes" id="UP000664601">
    <property type="component" value="Unassembled WGS sequence"/>
</dbReference>